<name>A0A6C0ALH4_9ZZZZ</name>
<reference evidence="2" key="1">
    <citation type="journal article" date="2020" name="Nature">
        <title>Giant virus diversity and host interactions through global metagenomics.</title>
        <authorList>
            <person name="Schulz F."/>
            <person name="Roux S."/>
            <person name="Paez-Espino D."/>
            <person name="Jungbluth S."/>
            <person name="Walsh D.A."/>
            <person name="Denef V.J."/>
            <person name="McMahon K.D."/>
            <person name="Konstantinidis K.T."/>
            <person name="Eloe-Fadrosh E.A."/>
            <person name="Kyrpides N.C."/>
            <person name="Woyke T."/>
        </authorList>
    </citation>
    <scope>NUCLEOTIDE SEQUENCE</scope>
    <source>
        <strain evidence="2">GVMAG-S-1039698-54</strain>
    </source>
</reference>
<accession>A0A6C0ALH4</accession>
<evidence type="ECO:0000313" key="2">
    <source>
        <dbReference type="EMBL" id="QHS80191.1"/>
    </source>
</evidence>
<dbReference type="AlphaFoldDB" id="A0A6C0ALH4"/>
<dbReference type="EMBL" id="MN740675">
    <property type="protein sequence ID" value="QHS80191.1"/>
    <property type="molecule type" value="Genomic_DNA"/>
</dbReference>
<proteinExistence type="predicted"/>
<evidence type="ECO:0000256" key="1">
    <source>
        <dbReference type="SAM" id="MobiDB-lite"/>
    </source>
</evidence>
<sequence length="99" mass="11237">MLVYFLILLLITLFIHNIFKKLNLVEGLSCEKNRDEVVNINSAKIKSLDKVITNVDNVLKVLKKDVGENKTRTITNEKSINATSKKSDEKANAKMKEMS</sequence>
<feature type="compositionally biased region" description="Basic and acidic residues" evidence="1">
    <location>
        <begin position="85"/>
        <end position="99"/>
    </location>
</feature>
<organism evidence="2">
    <name type="scientific">viral metagenome</name>
    <dbReference type="NCBI Taxonomy" id="1070528"/>
    <lineage>
        <taxon>unclassified sequences</taxon>
        <taxon>metagenomes</taxon>
        <taxon>organismal metagenomes</taxon>
    </lineage>
</organism>
<protein>
    <submittedName>
        <fullName evidence="2">Uncharacterized protein</fullName>
    </submittedName>
</protein>
<feature type="region of interest" description="Disordered" evidence="1">
    <location>
        <begin position="77"/>
        <end position="99"/>
    </location>
</feature>